<keyword evidence="6 10" id="KW-0547">Nucleotide-binding</keyword>
<dbReference type="PANTHER" id="PTHR11088">
    <property type="entry name" value="TRNA DIMETHYLALLYLTRANSFERASE"/>
    <property type="match status" value="1"/>
</dbReference>
<evidence type="ECO:0000313" key="15">
    <source>
        <dbReference type="Proteomes" id="UP000198901"/>
    </source>
</evidence>
<feature type="site" description="Interaction with substrate tRNA" evidence="10">
    <location>
        <position position="104"/>
    </location>
</feature>
<feature type="region of interest" description="Interaction with substrate tRNA" evidence="10">
    <location>
        <begin position="35"/>
        <end position="38"/>
    </location>
</feature>
<dbReference type="AlphaFoldDB" id="A0A1G9RJI7"/>
<keyword evidence="15" id="KW-1185">Reference proteome</keyword>
<dbReference type="Gene3D" id="1.10.287.890">
    <property type="entry name" value="Crystal structure of tRNA isopentenylpyrophosphate transferase (bh2366) domain"/>
    <property type="match status" value="1"/>
</dbReference>
<dbReference type="EC" id="2.5.1.75" evidence="10"/>
<comment type="catalytic activity">
    <reaction evidence="9 10 11">
        <text>adenosine(37) in tRNA + dimethylallyl diphosphate = N(6)-dimethylallyladenosine(37) in tRNA + diphosphate</text>
        <dbReference type="Rhea" id="RHEA:26482"/>
        <dbReference type="Rhea" id="RHEA-COMP:10162"/>
        <dbReference type="Rhea" id="RHEA-COMP:10375"/>
        <dbReference type="ChEBI" id="CHEBI:33019"/>
        <dbReference type="ChEBI" id="CHEBI:57623"/>
        <dbReference type="ChEBI" id="CHEBI:74411"/>
        <dbReference type="ChEBI" id="CHEBI:74415"/>
        <dbReference type="EC" id="2.5.1.75"/>
    </reaction>
</comment>
<evidence type="ECO:0000256" key="1">
    <source>
        <dbReference type="ARBA" id="ARBA00001946"/>
    </source>
</evidence>
<comment type="cofactor">
    <cofactor evidence="1 10">
        <name>Mg(2+)</name>
        <dbReference type="ChEBI" id="CHEBI:18420"/>
    </cofactor>
</comment>
<dbReference type="RefSeq" id="WP_093203631.1">
    <property type="nucleotide sequence ID" value="NZ_FNGS01000005.1"/>
</dbReference>
<evidence type="ECO:0000256" key="13">
    <source>
        <dbReference type="RuleBase" id="RU003785"/>
    </source>
</evidence>
<dbReference type="PANTHER" id="PTHR11088:SF60">
    <property type="entry name" value="TRNA DIMETHYLALLYLTRANSFERASE"/>
    <property type="match status" value="1"/>
</dbReference>
<accession>A0A1G9RJI7</accession>
<proteinExistence type="inferred from homology"/>
<comment type="similarity">
    <text evidence="3 10 13">Belongs to the IPP transferase family.</text>
</comment>
<evidence type="ECO:0000256" key="7">
    <source>
        <dbReference type="ARBA" id="ARBA00022840"/>
    </source>
</evidence>
<evidence type="ECO:0000256" key="11">
    <source>
        <dbReference type="RuleBase" id="RU003783"/>
    </source>
</evidence>
<evidence type="ECO:0000256" key="6">
    <source>
        <dbReference type="ARBA" id="ARBA00022741"/>
    </source>
</evidence>
<dbReference type="OrthoDB" id="9776390at2"/>
<evidence type="ECO:0000256" key="8">
    <source>
        <dbReference type="ARBA" id="ARBA00022842"/>
    </source>
</evidence>
<dbReference type="EMBL" id="FNGS01000005">
    <property type="protein sequence ID" value="SDM23426.1"/>
    <property type="molecule type" value="Genomic_DNA"/>
</dbReference>
<sequence>MKPTCLVVLGPTASGKTRLATRLAALYDGEILSVDSRQVFRGMNLGTGKDYDEYVVDGKPVPYHLIDIVDAGETYHIYQFQQDFTKAYTDILERKKLPVICGGTGLYLEAVLNNHQFTGIPVDIQLREELGESTDEELRRRFLALSSKYHERADLSTRKRTIRAIEIAEYLRIHPMPEAERPVPVPLVFGLNPPVERRRERIDRRLETRLNEGLIEEVQTLLAQGVSAEKLIFYGLEYKFVTEYLTGVLDGQTMTDRLRVAIHQFAKRQMTFFRKMERDGLAIHWLADAIDEQLSAAEILIRENGLDNLAFL</sequence>
<evidence type="ECO:0000256" key="3">
    <source>
        <dbReference type="ARBA" id="ARBA00005842"/>
    </source>
</evidence>
<dbReference type="NCBIfam" id="TIGR00174">
    <property type="entry name" value="miaA"/>
    <property type="match status" value="1"/>
</dbReference>
<dbReference type="InterPro" id="IPR027417">
    <property type="entry name" value="P-loop_NTPase"/>
</dbReference>
<name>A0A1G9RJI7_9BACT</name>
<dbReference type="SUPFAM" id="SSF52540">
    <property type="entry name" value="P-loop containing nucleoside triphosphate hydrolases"/>
    <property type="match status" value="2"/>
</dbReference>
<reference evidence="14 15" key="1">
    <citation type="submission" date="2016-10" db="EMBL/GenBank/DDBJ databases">
        <authorList>
            <person name="de Groot N.N."/>
        </authorList>
    </citation>
    <scope>NUCLEOTIDE SEQUENCE [LARGE SCALE GENOMIC DNA]</scope>
    <source>
        <strain evidence="14 15">DSM 21668</strain>
    </source>
</reference>
<keyword evidence="7 10" id="KW-0067">ATP-binding</keyword>
<dbReference type="InterPro" id="IPR039657">
    <property type="entry name" value="Dimethylallyltransferase"/>
</dbReference>
<evidence type="ECO:0000313" key="14">
    <source>
        <dbReference type="EMBL" id="SDM23426.1"/>
    </source>
</evidence>
<dbReference type="InterPro" id="IPR018022">
    <property type="entry name" value="IPT"/>
</dbReference>
<evidence type="ECO:0000256" key="2">
    <source>
        <dbReference type="ARBA" id="ARBA00003213"/>
    </source>
</evidence>
<dbReference type="Proteomes" id="UP000198901">
    <property type="component" value="Unassembled WGS sequence"/>
</dbReference>
<dbReference type="GO" id="GO:0052381">
    <property type="term" value="F:tRNA dimethylallyltransferase activity"/>
    <property type="evidence" value="ECO:0007669"/>
    <property type="project" value="UniProtKB-UniRule"/>
</dbReference>
<gene>
    <name evidence="10" type="primary">miaA</name>
    <name evidence="14" type="ORF">SAMN04488090_2924</name>
</gene>
<dbReference type="GO" id="GO:0005524">
    <property type="term" value="F:ATP binding"/>
    <property type="evidence" value="ECO:0007669"/>
    <property type="project" value="UniProtKB-UniRule"/>
</dbReference>
<dbReference type="Pfam" id="PF01715">
    <property type="entry name" value="IPPT"/>
    <property type="match status" value="1"/>
</dbReference>
<keyword evidence="5 10" id="KW-0819">tRNA processing</keyword>
<feature type="binding site" evidence="10">
    <location>
        <begin position="10"/>
        <end position="17"/>
    </location>
    <ligand>
        <name>ATP</name>
        <dbReference type="ChEBI" id="CHEBI:30616"/>
    </ligand>
</feature>
<keyword evidence="4 10" id="KW-0808">Transferase</keyword>
<evidence type="ECO:0000256" key="5">
    <source>
        <dbReference type="ARBA" id="ARBA00022694"/>
    </source>
</evidence>
<evidence type="ECO:0000256" key="10">
    <source>
        <dbReference type="HAMAP-Rule" id="MF_00185"/>
    </source>
</evidence>
<protein>
    <recommendedName>
        <fullName evidence="10">tRNA dimethylallyltransferase</fullName>
        <ecNumber evidence="10">2.5.1.75</ecNumber>
    </recommendedName>
    <alternativeName>
        <fullName evidence="10">Dimethylallyl diphosphate:tRNA dimethylallyltransferase</fullName>
        <shortName evidence="10">DMAPP:tRNA dimethylallyltransferase</shortName>
        <shortName evidence="10">DMATase</shortName>
    </alternativeName>
    <alternativeName>
        <fullName evidence="10">Isopentenyl-diphosphate:tRNA isopentenyltransferase</fullName>
        <shortName evidence="10">IPP transferase</shortName>
        <shortName evidence="10">IPPT</shortName>
        <shortName evidence="10">IPTase</shortName>
    </alternativeName>
</protein>
<evidence type="ECO:0000256" key="12">
    <source>
        <dbReference type="RuleBase" id="RU003784"/>
    </source>
</evidence>
<dbReference type="HAMAP" id="MF_00185">
    <property type="entry name" value="IPP_trans"/>
    <property type="match status" value="1"/>
</dbReference>
<evidence type="ECO:0000256" key="9">
    <source>
        <dbReference type="ARBA" id="ARBA00049563"/>
    </source>
</evidence>
<feature type="site" description="Interaction with substrate tRNA" evidence="10">
    <location>
        <position position="127"/>
    </location>
</feature>
<dbReference type="Gene3D" id="3.40.50.300">
    <property type="entry name" value="P-loop containing nucleotide triphosphate hydrolases"/>
    <property type="match status" value="1"/>
</dbReference>
<comment type="caution">
    <text evidence="10">Lacks conserved residue(s) required for the propagation of feature annotation.</text>
</comment>
<evidence type="ECO:0000256" key="4">
    <source>
        <dbReference type="ARBA" id="ARBA00022679"/>
    </source>
</evidence>
<organism evidence="14 15">
    <name type="scientific">Siphonobacter aquaeclarae</name>
    <dbReference type="NCBI Taxonomy" id="563176"/>
    <lineage>
        <taxon>Bacteria</taxon>
        <taxon>Pseudomonadati</taxon>
        <taxon>Bacteroidota</taxon>
        <taxon>Cytophagia</taxon>
        <taxon>Cytophagales</taxon>
        <taxon>Cytophagaceae</taxon>
        <taxon>Siphonobacter</taxon>
    </lineage>
</organism>
<comment type="function">
    <text evidence="2 10 12">Catalyzes the transfer of a dimethylallyl group onto the adenine at position 37 in tRNAs that read codons beginning with uridine, leading to the formation of N6-(dimethylallyl)adenosine (i(6)A).</text>
</comment>
<comment type="subunit">
    <text evidence="10">Monomer.</text>
</comment>
<keyword evidence="8 10" id="KW-0460">Magnesium</keyword>
<dbReference type="GO" id="GO:0006400">
    <property type="term" value="P:tRNA modification"/>
    <property type="evidence" value="ECO:0007669"/>
    <property type="project" value="TreeGrafter"/>
</dbReference>
<dbReference type="STRING" id="563176.SAMN04488090_2924"/>
<feature type="binding site" evidence="10">
    <location>
        <begin position="12"/>
        <end position="17"/>
    </location>
    <ligand>
        <name>substrate</name>
    </ligand>
</feature>